<accession>A0A239MVJ0</accession>
<gene>
    <name evidence="1" type="ORF">SAMN05421642_12329</name>
</gene>
<protein>
    <submittedName>
        <fullName evidence="1">Uncharacterized protein</fullName>
    </submittedName>
</protein>
<proteinExistence type="predicted"/>
<dbReference type="EMBL" id="FZOW01000023">
    <property type="protein sequence ID" value="SNT46520.1"/>
    <property type="molecule type" value="Genomic_DNA"/>
</dbReference>
<evidence type="ECO:0000313" key="2">
    <source>
        <dbReference type="Proteomes" id="UP000198327"/>
    </source>
</evidence>
<reference evidence="2" key="1">
    <citation type="submission" date="2017-06" db="EMBL/GenBank/DDBJ databases">
        <authorList>
            <person name="Varghese N."/>
            <person name="Submissions S."/>
        </authorList>
    </citation>
    <scope>NUCLEOTIDE SEQUENCE [LARGE SCALE GENOMIC DNA]</scope>
    <source>
        <strain evidence="2">JCM 23211</strain>
    </source>
</reference>
<dbReference type="Proteomes" id="UP000198327">
    <property type="component" value="Unassembled WGS sequence"/>
</dbReference>
<keyword evidence="2" id="KW-1185">Reference proteome</keyword>
<dbReference type="AlphaFoldDB" id="A0A239MVJ0"/>
<evidence type="ECO:0000313" key="1">
    <source>
        <dbReference type="EMBL" id="SNT46520.1"/>
    </source>
</evidence>
<organism evidence="1 2">
    <name type="scientific">Rhodococcoides kyotonense</name>
    <dbReference type="NCBI Taxonomy" id="398843"/>
    <lineage>
        <taxon>Bacteria</taxon>
        <taxon>Bacillati</taxon>
        <taxon>Actinomycetota</taxon>
        <taxon>Actinomycetes</taxon>
        <taxon>Mycobacteriales</taxon>
        <taxon>Nocardiaceae</taxon>
        <taxon>Rhodococcoides</taxon>
    </lineage>
</organism>
<sequence>MGFKQVRTSDISGKELHDDEVINIVVRTHGKLSEPKQIDVAEAEIAPLKTTSGLAELEYRRPYGTSTTVFTTETELDNVVPLKVLQDADGIRGRRRGVWID</sequence>
<name>A0A239MVJ0_9NOCA</name>